<sequence length="243" mass="28314">MELPAIPMYLQFKRADCMTRRSVWEIRDYKLGLELPFFRFKITESGKSNQHEMLLHLDDGENLVYYVAPRFHRYREINDAWSNNAVASRSIFVSPQQIGILNEEPHHVAYDSNSAYLCSEPREVRFQHSVEVLERLQSLLENDARPLGSRIGEIKNSMNRALIRTRDRAVTRRQDTRSSFFDEMEAALLAEPRSETRMEEATVPRIPTRPARPLSREIEELREISDAAAKVFGAQLLLVQPRR</sequence>
<accession>A0A840XVX6</accession>
<evidence type="ECO:0000313" key="1">
    <source>
        <dbReference type="EMBL" id="MBB5692908.1"/>
    </source>
</evidence>
<dbReference type="RefSeq" id="WP_184514372.1">
    <property type="nucleotide sequence ID" value="NZ_JACIJD010000003.1"/>
</dbReference>
<comment type="caution">
    <text evidence="1">The sequence shown here is derived from an EMBL/GenBank/DDBJ whole genome shotgun (WGS) entry which is preliminary data.</text>
</comment>
<gene>
    <name evidence="1" type="ORF">FHS87_000927</name>
</gene>
<dbReference type="EMBL" id="JACIJD010000003">
    <property type="protein sequence ID" value="MBB5692908.1"/>
    <property type="molecule type" value="Genomic_DNA"/>
</dbReference>
<name>A0A840XVX6_9PROT</name>
<keyword evidence="2" id="KW-1185">Reference proteome</keyword>
<reference evidence="1 2" key="1">
    <citation type="submission" date="2020-08" db="EMBL/GenBank/DDBJ databases">
        <title>Genomic Encyclopedia of Type Strains, Phase IV (KMG-IV): sequencing the most valuable type-strain genomes for metagenomic binning, comparative biology and taxonomic classification.</title>
        <authorList>
            <person name="Goeker M."/>
        </authorList>
    </citation>
    <scope>NUCLEOTIDE SEQUENCE [LARGE SCALE GENOMIC DNA]</scope>
    <source>
        <strain evidence="1 2">DSM 25622</strain>
    </source>
</reference>
<organism evidence="1 2">
    <name type="scientific">Muricoccus pecuniae</name>
    <dbReference type="NCBI Taxonomy" id="693023"/>
    <lineage>
        <taxon>Bacteria</taxon>
        <taxon>Pseudomonadati</taxon>
        <taxon>Pseudomonadota</taxon>
        <taxon>Alphaproteobacteria</taxon>
        <taxon>Acetobacterales</taxon>
        <taxon>Roseomonadaceae</taxon>
        <taxon>Muricoccus</taxon>
    </lineage>
</organism>
<dbReference type="AlphaFoldDB" id="A0A840XVX6"/>
<evidence type="ECO:0000313" key="2">
    <source>
        <dbReference type="Proteomes" id="UP000580654"/>
    </source>
</evidence>
<protein>
    <submittedName>
        <fullName evidence="1">Uncharacterized protein</fullName>
    </submittedName>
</protein>
<proteinExistence type="predicted"/>
<dbReference type="Proteomes" id="UP000580654">
    <property type="component" value="Unassembled WGS sequence"/>
</dbReference>